<name>A0A518KBV3_9BACT</name>
<dbReference type="KEGG" id="bmei:Spa11_34620"/>
<organism evidence="9 10">
    <name type="scientific">Botrimarina mediterranea</name>
    <dbReference type="NCBI Taxonomy" id="2528022"/>
    <lineage>
        <taxon>Bacteria</taxon>
        <taxon>Pseudomonadati</taxon>
        <taxon>Planctomycetota</taxon>
        <taxon>Planctomycetia</taxon>
        <taxon>Pirellulales</taxon>
        <taxon>Lacipirellulaceae</taxon>
        <taxon>Botrimarina</taxon>
    </lineage>
</organism>
<dbReference type="GO" id="GO:0044781">
    <property type="term" value="P:bacterial-type flagellum organization"/>
    <property type="evidence" value="ECO:0007669"/>
    <property type="project" value="UniProtKB-KW"/>
</dbReference>
<evidence type="ECO:0000313" key="9">
    <source>
        <dbReference type="EMBL" id="QDV75248.1"/>
    </source>
</evidence>
<comment type="similarity">
    <text evidence="2">Belongs to the FliH family.</text>
</comment>
<evidence type="ECO:0000256" key="3">
    <source>
        <dbReference type="ARBA" id="ARBA00016507"/>
    </source>
</evidence>
<evidence type="ECO:0000256" key="7">
    <source>
        <dbReference type="ARBA" id="ARBA00023225"/>
    </source>
</evidence>
<keyword evidence="9" id="KW-0966">Cell projection</keyword>
<evidence type="ECO:0000256" key="5">
    <source>
        <dbReference type="ARBA" id="ARBA00022795"/>
    </source>
</evidence>
<dbReference type="InterPro" id="IPR018035">
    <property type="entry name" value="Flagellar_FliH/T3SS_HrpE"/>
</dbReference>
<protein>
    <recommendedName>
        <fullName evidence="3">Flagellar assembly protein FliH</fullName>
    </recommendedName>
</protein>
<keyword evidence="4" id="KW-0813">Transport</keyword>
<dbReference type="RefSeq" id="WP_145114372.1">
    <property type="nucleotide sequence ID" value="NZ_CP036349.1"/>
</dbReference>
<dbReference type="GO" id="GO:0015031">
    <property type="term" value="P:protein transport"/>
    <property type="evidence" value="ECO:0007669"/>
    <property type="project" value="UniProtKB-KW"/>
</dbReference>
<feature type="domain" description="Flagellar assembly protein FliH/Type III secretion system HrpE" evidence="8">
    <location>
        <begin position="92"/>
        <end position="217"/>
    </location>
</feature>
<dbReference type="Pfam" id="PF02108">
    <property type="entry name" value="FliH"/>
    <property type="match status" value="1"/>
</dbReference>
<keyword evidence="6" id="KW-0653">Protein transport</keyword>
<evidence type="ECO:0000256" key="2">
    <source>
        <dbReference type="ARBA" id="ARBA00006602"/>
    </source>
</evidence>
<sequence>MASILRQGLNRITGADEAPQPPAFTLSDMASQGDAYVHTVRTEATKVVQKAKAEADRIRKKAEADGQAAAKASMAKLLDERMGAELATLRPALQSVVSEIEAARGEWHAHWRQSAIGLAVAIAEKIVRRELRDDPTISQTWLAEALELAAGASDITVRVAPVDLESLRSHAEALAASMSGIGDARFVADESIEPGGCRVETRHGSIDQQLKTQIDRLFEELS</sequence>
<comment type="function">
    <text evidence="1">Needed for flagellar regrowth and assembly.</text>
</comment>
<dbReference type="PANTHER" id="PTHR34982">
    <property type="entry name" value="YOP PROTEINS TRANSLOCATION PROTEIN L"/>
    <property type="match status" value="1"/>
</dbReference>
<dbReference type="GO" id="GO:0005829">
    <property type="term" value="C:cytosol"/>
    <property type="evidence" value="ECO:0007669"/>
    <property type="project" value="TreeGrafter"/>
</dbReference>
<proteinExistence type="inferred from homology"/>
<evidence type="ECO:0000259" key="8">
    <source>
        <dbReference type="Pfam" id="PF02108"/>
    </source>
</evidence>
<evidence type="ECO:0000256" key="1">
    <source>
        <dbReference type="ARBA" id="ARBA00003041"/>
    </source>
</evidence>
<keyword evidence="9" id="KW-0282">Flagellum</keyword>
<dbReference type="PANTHER" id="PTHR34982:SF1">
    <property type="entry name" value="FLAGELLAR ASSEMBLY PROTEIN FLIH"/>
    <property type="match status" value="1"/>
</dbReference>
<dbReference type="Proteomes" id="UP000316426">
    <property type="component" value="Chromosome"/>
</dbReference>
<evidence type="ECO:0000313" key="10">
    <source>
        <dbReference type="Proteomes" id="UP000316426"/>
    </source>
</evidence>
<accession>A0A518KBV3</accession>
<keyword evidence="10" id="KW-1185">Reference proteome</keyword>
<keyword evidence="9" id="KW-0969">Cilium</keyword>
<evidence type="ECO:0000256" key="4">
    <source>
        <dbReference type="ARBA" id="ARBA00022448"/>
    </source>
</evidence>
<keyword evidence="5" id="KW-1005">Bacterial flagellum biogenesis</keyword>
<gene>
    <name evidence="9" type="ORF">Spa11_34620</name>
</gene>
<dbReference type="SUPFAM" id="SSF160527">
    <property type="entry name" value="V-type ATPase subunit E-like"/>
    <property type="match status" value="1"/>
</dbReference>
<reference evidence="9 10" key="1">
    <citation type="submission" date="2019-02" db="EMBL/GenBank/DDBJ databases">
        <title>Deep-cultivation of Planctomycetes and their phenomic and genomic characterization uncovers novel biology.</title>
        <authorList>
            <person name="Wiegand S."/>
            <person name="Jogler M."/>
            <person name="Boedeker C."/>
            <person name="Pinto D."/>
            <person name="Vollmers J."/>
            <person name="Rivas-Marin E."/>
            <person name="Kohn T."/>
            <person name="Peeters S.H."/>
            <person name="Heuer A."/>
            <person name="Rast P."/>
            <person name="Oberbeckmann S."/>
            <person name="Bunk B."/>
            <person name="Jeske O."/>
            <person name="Meyerdierks A."/>
            <person name="Storesund J.E."/>
            <person name="Kallscheuer N."/>
            <person name="Luecker S."/>
            <person name="Lage O.M."/>
            <person name="Pohl T."/>
            <person name="Merkel B.J."/>
            <person name="Hornburger P."/>
            <person name="Mueller R.-W."/>
            <person name="Bruemmer F."/>
            <person name="Labrenz M."/>
            <person name="Spormann A.M."/>
            <person name="Op den Camp H."/>
            <person name="Overmann J."/>
            <person name="Amann R."/>
            <person name="Jetten M.S.M."/>
            <person name="Mascher T."/>
            <person name="Medema M.H."/>
            <person name="Devos D.P."/>
            <person name="Kaster A.-K."/>
            <person name="Ovreas L."/>
            <person name="Rohde M."/>
            <person name="Galperin M.Y."/>
            <person name="Jogler C."/>
        </authorList>
    </citation>
    <scope>NUCLEOTIDE SEQUENCE [LARGE SCALE GENOMIC DNA]</scope>
    <source>
        <strain evidence="9 10">Spa11</strain>
    </source>
</reference>
<dbReference type="InterPro" id="IPR051472">
    <property type="entry name" value="T3SS_Stator/FliH"/>
</dbReference>
<dbReference type="EMBL" id="CP036349">
    <property type="protein sequence ID" value="QDV75248.1"/>
    <property type="molecule type" value="Genomic_DNA"/>
</dbReference>
<dbReference type="AlphaFoldDB" id="A0A518KBV3"/>
<evidence type="ECO:0000256" key="6">
    <source>
        <dbReference type="ARBA" id="ARBA00022927"/>
    </source>
</evidence>
<keyword evidence="7" id="KW-1006">Bacterial flagellum protein export</keyword>